<dbReference type="InterPro" id="IPR050179">
    <property type="entry name" value="Trans_hexapeptide_repeat"/>
</dbReference>
<feature type="binding site" evidence="4">
    <location>
        <begin position="10"/>
        <end position="12"/>
    </location>
    <ligand>
        <name>substrate</name>
    </ligand>
</feature>
<keyword evidence="2" id="KW-0677">Repeat</keyword>
<dbReference type="Gene3D" id="2.160.10.10">
    <property type="entry name" value="Hexapeptide repeat proteins"/>
    <property type="match status" value="1"/>
</dbReference>
<sequence>MPRLVVWGASGHAKVVADIVRLQGDHEIIGFLDDRDPSAAGRPFCGSSVLGGRERLPALREEGVTHVLFGFGDGAARLRLGVLVRDLGFALATAVHPRAVVAGDVGIGPGSVVAAGAVVGPGAVIGENVIVNTLAGIDHDCVVERGAHVCPGARLGGFVVVKETAWVGLGTTVRDRVTIGRGTVVGAGSLVLRDLPDGVVAYGTPAAIARTVET</sequence>
<evidence type="ECO:0000256" key="1">
    <source>
        <dbReference type="ARBA" id="ARBA00022679"/>
    </source>
</evidence>
<dbReference type="PANTHER" id="PTHR43300:SF7">
    <property type="entry name" value="UDP-N-ACETYLBACILLOSAMINE N-ACETYLTRANSFERASE"/>
    <property type="match status" value="1"/>
</dbReference>
<evidence type="ECO:0000313" key="6">
    <source>
        <dbReference type="EMBL" id="TMQ73045.1"/>
    </source>
</evidence>
<evidence type="ECO:0000313" key="7">
    <source>
        <dbReference type="Proteomes" id="UP000319836"/>
    </source>
</evidence>
<dbReference type="SUPFAM" id="SSF51161">
    <property type="entry name" value="Trimeric LpxA-like enzymes"/>
    <property type="match status" value="1"/>
</dbReference>
<evidence type="ECO:0000256" key="2">
    <source>
        <dbReference type="ARBA" id="ARBA00022737"/>
    </source>
</evidence>
<dbReference type="Pfam" id="PF17836">
    <property type="entry name" value="PglD_N"/>
    <property type="match status" value="1"/>
</dbReference>
<dbReference type="GO" id="GO:0016740">
    <property type="term" value="F:transferase activity"/>
    <property type="evidence" value="ECO:0007669"/>
    <property type="project" value="UniProtKB-KW"/>
</dbReference>
<evidence type="ECO:0000259" key="5">
    <source>
        <dbReference type="Pfam" id="PF17836"/>
    </source>
</evidence>
<evidence type="ECO:0000256" key="4">
    <source>
        <dbReference type="PIRSR" id="PIRSR620019-2"/>
    </source>
</evidence>
<dbReference type="InterPro" id="IPR011004">
    <property type="entry name" value="Trimer_LpxA-like_sf"/>
</dbReference>
<dbReference type="InterPro" id="IPR018357">
    <property type="entry name" value="Hexapep_transf_CS"/>
</dbReference>
<evidence type="ECO:0000256" key="3">
    <source>
        <dbReference type="PIRSR" id="PIRSR620019-1"/>
    </source>
</evidence>
<feature type="active site" description="Proton acceptor" evidence="3">
    <location>
        <position position="139"/>
    </location>
</feature>
<name>A0A538UAX4_UNCEI</name>
<dbReference type="InterPro" id="IPR041561">
    <property type="entry name" value="PglD_N"/>
</dbReference>
<feature type="domain" description="PglD N-terminal" evidence="5">
    <location>
        <begin position="3"/>
        <end position="79"/>
    </location>
</feature>
<protein>
    <submittedName>
        <fullName evidence="6">Acetyltransferase</fullName>
    </submittedName>
</protein>
<dbReference type="InterPro" id="IPR020019">
    <property type="entry name" value="AcTrfase_PglD-like"/>
</dbReference>
<dbReference type="PROSITE" id="PS00101">
    <property type="entry name" value="HEXAPEP_TRANSFERASES"/>
    <property type="match status" value="1"/>
</dbReference>
<dbReference type="Gene3D" id="3.40.50.20">
    <property type="match status" value="1"/>
</dbReference>
<feature type="binding site" evidence="4">
    <location>
        <position position="72"/>
    </location>
    <ligand>
        <name>substrate</name>
    </ligand>
</feature>
<feature type="binding site" evidence="4">
    <location>
        <position position="148"/>
    </location>
    <ligand>
        <name>acetyl-CoA</name>
        <dbReference type="ChEBI" id="CHEBI:57288"/>
    </ligand>
</feature>
<dbReference type="CDD" id="cd03360">
    <property type="entry name" value="LbH_AT_putative"/>
    <property type="match status" value="1"/>
</dbReference>
<accession>A0A538UAX4</accession>
<organism evidence="6 7">
    <name type="scientific">Eiseniibacteriota bacterium</name>
    <dbReference type="NCBI Taxonomy" id="2212470"/>
    <lineage>
        <taxon>Bacteria</taxon>
        <taxon>Candidatus Eiseniibacteriota</taxon>
    </lineage>
</organism>
<dbReference type="NCBIfam" id="TIGR03570">
    <property type="entry name" value="NeuD_NnaD"/>
    <property type="match status" value="1"/>
</dbReference>
<comment type="caution">
    <text evidence="6">The sequence shown here is derived from an EMBL/GenBank/DDBJ whole genome shotgun (WGS) entry which is preliminary data.</text>
</comment>
<dbReference type="Proteomes" id="UP000319836">
    <property type="component" value="Unassembled WGS sequence"/>
</dbReference>
<keyword evidence="1 6" id="KW-0808">Transferase</keyword>
<reference evidence="6 7" key="1">
    <citation type="journal article" date="2019" name="Nat. Microbiol.">
        <title>Mediterranean grassland soil C-N compound turnover is dependent on rainfall and depth, and is mediated by genomically divergent microorganisms.</title>
        <authorList>
            <person name="Diamond S."/>
            <person name="Andeer P.F."/>
            <person name="Li Z."/>
            <person name="Crits-Christoph A."/>
            <person name="Burstein D."/>
            <person name="Anantharaman K."/>
            <person name="Lane K.R."/>
            <person name="Thomas B.C."/>
            <person name="Pan C."/>
            <person name="Northen T.R."/>
            <person name="Banfield J.F."/>
        </authorList>
    </citation>
    <scope>NUCLEOTIDE SEQUENCE [LARGE SCALE GENOMIC DNA]</scope>
    <source>
        <strain evidence="6">WS_10</strain>
    </source>
</reference>
<dbReference type="EMBL" id="VBPA01000026">
    <property type="protein sequence ID" value="TMQ73045.1"/>
    <property type="molecule type" value="Genomic_DNA"/>
</dbReference>
<gene>
    <name evidence="6" type="ORF">E6K80_01115</name>
</gene>
<dbReference type="AlphaFoldDB" id="A0A538UAX4"/>
<dbReference type="PANTHER" id="PTHR43300">
    <property type="entry name" value="ACETYLTRANSFERASE"/>
    <property type="match status" value="1"/>
</dbReference>
<feature type="site" description="Increases basicity of active site His" evidence="3">
    <location>
        <position position="140"/>
    </location>
</feature>
<proteinExistence type="predicted"/>